<keyword evidence="2" id="KW-1185">Reference proteome</keyword>
<organism evidence="1 2">
    <name type="scientific">Ascoidea rubescens DSM 1968</name>
    <dbReference type="NCBI Taxonomy" id="1344418"/>
    <lineage>
        <taxon>Eukaryota</taxon>
        <taxon>Fungi</taxon>
        <taxon>Dikarya</taxon>
        <taxon>Ascomycota</taxon>
        <taxon>Saccharomycotina</taxon>
        <taxon>Saccharomycetes</taxon>
        <taxon>Ascoideaceae</taxon>
        <taxon>Ascoidea</taxon>
    </lineage>
</organism>
<dbReference type="EMBL" id="KV454481">
    <property type="protein sequence ID" value="ODV60648.1"/>
    <property type="molecule type" value="Genomic_DNA"/>
</dbReference>
<dbReference type="InParanoid" id="A0A1D2VG43"/>
<evidence type="ECO:0000313" key="1">
    <source>
        <dbReference type="EMBL" id="ODV60648.1"/>
    </source>
</evidence>
<dbReference type="GeneID" id="30968396"/>
<gene>
    <name evidence="1" type="ORF">ASCRUDRAFT_8267</name>
</gene>
<name>A0A1D2VG43_9ASCO</name>
<dbReference type="AlphaFoldDB" id="A0A1D2VG43"/>
<evidence type="ECO:0000313" key="2">
    <source>
        <dbReference type="Proteomes" id="UP000095038"/>
    </source>
</evidence>
<proteinExistence type="predicted"/>
<dbReference type="Proteomes" id="UP000095038">
    <property type="component" value="Unassembled WGS sequence"/>
</dbReference>
<reference evidence="2" key="1">
    <citation type="submission" date="2016-05" db="EMBL/GenBank/DDBJ databases">
        <title>Comparative genomics of biotechnologically important yeasts.</title>
        <authorList>
            <consortium name="DOE Joint Genome Institute"/>
            <person name="Riley R."/>
            <person name="Haridas S."/>
            <person name="Wolfe K.H."/>
            <person name="Lopes M.R."/>
            <person name="Hittinger C.T."/>
            <person name="Goker M."/>
            <person name="Salamov A."/>
            <person name="Wisecaver J."/>
            <person name="Long T.M."/>
            <person name="Aerts A.L."/>
            <person name="Barry K."/>
            <person name="Choi C."/>
            <person name="Clum A."/>
            <person name="Coughlan A.Y."/>
            <person name="Deshpande S."/>
            <person name="Douglass A.P."/>
            <person name="Hanson S.J."/>
            <person name="Klenk H.-P."/>
            <person name="Labutti K."/>
            <person name="Lapidus A."/>
            <person name="Lindquist E."/>
            <person name="Lipzen A."/>
            <person name="Meier-Kolthoff J.P."/>
            <person name="Ohm R.A."/>
            <person name="Otillar R.P."/>
            <person name="Pangilinan J."/>
            <person name="Peng Y."/>
            <person name="Rokas A."/>
            <person name="Rosa C.A."/>
            <person name="Scheuner C."/>
            <person name="Sibirny A.A."/>
            <person name="Slot J.C."/>
            <person name="Stielow J.B."/>
            <person name="Sun H."/>
            <person name="Kurtzman C.P."/>
            <person name="Blackwell M."/>
            <person name="Grigoriev I.V."/>
            <person name="Jeffries T.W."/>
        </authorList>
    </citation>
    <scope>NUCLEOTIDE SEQUENCE [LARGE SCALE GENOMIC DNA]</scope>
    <source>
        <strain evidence="2">DSM 1968</strain>
    </source>
</reference>
<accession>A0A1D2VG43</accession>
<dbReference type="RefSeq" id="XP_020046955.1">
    <property type="nucleotide sequence ID" value="XM_020194760.1"/>
</dbReference>
<sequence length="103" mass="11374">MKVVPNSPTNLTCTDILADNGYNDHIELKTLSVVQPSLTIGESEQIHQFWAVMSIEVQSDSVGDTECSSFHDRVRNVSLITIKEIQPPTMIEGHSDIESACET</sequence>
<protein>
    <submittedName>
        <fullName evidence="1">Uncharacterized protein</fullName>
    </submittedName>
</protein>